<accession>A0A514DDK4</accession>
<dbReference type="KEGG" id="vg:64766936"/>
<organism evidence="1 2">
    <name type="scientific">Mycobacterium phage Phrappuccino</name>
    <dbReference type="NCBI Taxonomy" id="2591223"/>
    <lineage>
        <taxon>Viruses</taxon>
        <taxon>Duplodnaviria</taxon>
        <taxon>Heunggongvirae</taxon>
        <taxon>Uroviricota</taxon>
        <taxon>Caudoviricetes</taxon>
        <taxon>Phrappuccinovirus</taxon>
        <taxon>Phrappuccinovirus phrappuccino</taxon>
        <taxon>Phreappuccinovirus Phrappuccino</taxon>
    </lineage>
</organism>
<gene>
    <name evidence="1" type="primary">12</name>
    <name evidence="1" type="ORF">SEA_PHRAPPUCCINO_12</name>
</gene>
<dbReference type="RefSeq" id="YP_010059701.1">
    <property type="nucleotide sequence ID" value="NC_054727.1"/>
</dbReference>
<reference evidence="1 2" key="1">
    <citation type="submission" date="2019-05" db="EMBL/GenBank/DDBJ databases">
        <authorList>
            <person name="Pope W.H."/>
            <person name="Garlena R.A."/>
            <person name="Russell D.A."/>
            <person name="Jacobs-Sera D."/>
            <person name="Hatfull G.F."/>
        </authorList>
    </citation>
    <scope>NUCLEOTIDE SEQUENCE [LARGE SCALE GENOMIC DNA]</scope>
</reference>
<proteinExistence type="predicted"/>
<name>A0A514DDK4_9CAUD</name>
<evidence type="ECO:0000313" key="1">
    <source>
        <dbReference type="EMBL" id="QDH91690.1"/>
    </source>
</evidence>
<keyword evidence="2" id="KW-1185">Reference proteome</keyword>
<dbReference type="GeneID" id="64766936"/>
<evidence type="ECO:0000313" key="2">
    <source>
        <dbReference type="Proteomes" id="UP000316777"/>
    </source>
</evidence>
<dbReference type="Proteomes" id="UP000316777">
    <property type="component" value="Segment"/>
</dbReference>
<protein>
    <submittedName>
        <fullName evidence="1">Uncharacterized protein</fullName>
    </submittedName>
</protein>
<sequence>MSDYFKERLRESAADYMRDRYDLPTEEAHERAEKLVARVEEIADDLFRKEGLRCICSGQGGSAYSSDCPHHDPSVKIDDPVWRKRYNGHVEAQRRITERLGW</sequence>
<dbReference type="EMBL" id="MK937592">
    <property type="protein sequence ID" value="QDH91690.1"/>
    <property type="molecule type" value="Genomic_DNA"/>
</dbReference>